<reference evidence="4" key="1">
    <citation type="journal article" date="2019" name="Int. J. Syst. Evol. Microbiol.">
        <title>The Global Catalogue of Microorganisms (GCM) 10K type strain sequencing project: providing services to taxonomists for standard genome sequencing and annotation.</title>
        <authorList>
            <consortium name="The Broad Institute Genomics Platform"/>
            <consortium name="The Broad Institute Genome Sequencing Center for Infectious Disease"/>
            <person name="Wu L."/>
            <person name="Ma J."/>
        </authorList>
    </citation>
    <scope>NUCLEOTIDE SEQUENCE [LARGE SCALE GENOMIC DNA]</scope>
    <source>
        <strain evidence="4">CGMCC 4.7367</strain>
    </source>
</reference>
<protein>
    <recommendedName>
        <fullName evidence="2">Prepilin type IV endopeptidase peptidase domain-containing protein</fullName>
    </recommendedName>
</protein>
<dbReference type="EMBL" id="BNAR01000028">
    <property type="protein sequence ID" value="GHH62490.1"/>
    <property type="molecule type" value="Genomic_DNA"/>
</dbReference>
<keyword evidence="1" id="KW-1133">Transmembrane helix</keyword>
<dbReference type="Gene3D" id="1.20.120.1220">
    <property type="match status" value="1"/>
</dbReference>
<organism evidence="3 4">
    <name type="scientific">Lentzea cavernae</name>
    <dbReference type="NCBI Taxonomy" id="2020703"/>
    <lineage>
        <taxon>Bacteria</taxon>
        <taxon>Bacillati</taxon>
        <taxon>Actinomycetota</taxon>
        <taxon>Actinomycetes</taxon>
        <taxon>Pseudonocardiales</taxon>
        <taxon>Pseudonocardiaceae</taxon>
        <taxon>Lentzea</taxon>
    </lineage>
</organism>
<comment type="caution">
    <text evidence="3">The sequence shown here is derived from an EMBL/GenBank/DDBJ whole genome shotgun (WGS) entry which is preliminary data.</text>
</comment>
<sequence>MIIMLLSYLLLGIISGPMVVLTGFAIARREPVSWQVCGSVGWPTLLAASVFLGSVLICAVHAVPRSAGLVAWLVIIGLVLALVDWTCQRLPHFLVGTLFAGGFIQMSLMAIAVRDAVPLLRAGGAAALAFVVGLLVYVISGGGLGFGDVTLVTALSLLLGWHGWPYVALGLLSGLAGAGVATQALLLMKRIRPREPIALGPALLLGALFSILQA</sequence>
<accession>A0ABQ3MW84</accession>
<keyword evidence="1" id="KW-0472">Membrane</keyword>
<dbReference type="Pfam" id="PF01478">
    <property type="entry name" value="Peptidase_A24"/>
    <property type="match status" value="1"/>
</dbReference>
<evidence type="ECO:0000313" key="3">
    <source>
        <dbReference type="EMBL" id="GHH62490.1"/>
    </source>
</evidence>
<feature type="transmembrane region" description="Helical" evidence="1">
    <location>
        <begin position="170"/>
        <end position="188"/>
    </location>
</feature>
<proteinExistence type="predicted"/>
<name>A0ABQ3MW84_9PSEU</name>
<gene>
    <name evidence="3" type="ORF">GCM10017774_90390</name>
</gene>
<evidence type="ECO:0000313" key="4">
    <source>
        <dbReference type="Proteomes" id="UP000605568"/>
    </source>
</evidence>
<feature type="transmembrane region" description="Helical" evidence="1">
    <location>
        <begin position="69"/>
        <end position="86"/>
    </location>
</feature>
<dbReference type="InterPro" id="IPR000045">
    <property type="entry name" value="Prepilin_IV_endopep_pep"/>
</dbReference>
<dbReference type="Proteomes" id="UP000605568">
    <property type="component" value="Unassembled WGS sequence"/>
</dbReference>
<feature type="transmembrane region" description="Helical" evidence="1">
    <location>
        <begin position="39"/>
        <end position="63"/>
    </location>
</feature>
<evidence type="ECO:0000259" key="2">
    <source>
        <dbReference type="Pfam" id="PF01478"/>
    </source>
</evidence>
<feature type="domain" description="Prepilin type IV endopeptidase peptidase" evidence="2">
    <location>
        <begin position="73"/>
        <end position="178"/>
    </location>
</feature>
<feature type="transmembrane region" description="Helical" evidence="1">
    <location>
        <begin position="93"/>
        <end position="113"/>
    </location>
</feature>
<evidence type="ECO:0000256" key="1">
    <source>
        <dbReference type="SAM" id="Phobius"/>
    </source>
</evidence>
<keyword evidence="4" id="KW-1185">Reference proteome</keyword>
<feature type="transmembrane region" description="Helical" evidence="1">
    <location>
        <begin position="119"/>
        <end position="139"/>
    </location>
</feature>
<feature type="transmembrane region" description="Helical" evidence="1">
    <location>
        <begin position="6"/>
        <end position="27"/>
    </location>
</feature>
<keyword evidence="1" id="KW-0812">Transmembrane</keyword>
<dbReference type="RefSeq" id="WP_191305588.1">
    <property type="nucleotide sequence ID" value="NZ_BNAR01000028.1"/>
</dbReference>